<accession>A0ABS3I7P7</accession>
<comment type="similarity">
    <text evidence="1">Belongs to the cytochrome P450 family.</text>
</comment>
<dbReference type="EMBL" id="JAFMPK010000032">
    <property type="protein sequence ID" value="MBO0609021.1"/>
    <property type="molecule type" value="Genomic_DNA"/>
</dbReference>
<evidence type="ECO:0000313" key="3">
    <source>
        <dbReference type="Proteomes" id="UP000664617"/>
    </source>
</evidence>
<organism evidence="2 3">
    <name type="scientific">Myceligenerans salitolerans</name>
    <dbReference type="NCBI Taxonomy" id="1230528"/>
    <lineage>
        <taxon>Bacteria</taxon>
        <taxon>Bacillati</taxon>
        <taxon>Actinomycetota</taxon>
        <taxon>Actinomycetes</taxon>
        <taxon>Micrococcales</taxon>
        <taxon>Promicromonosporaceae</taxon>
        <taxon>Myceligenerans</taxon>
    </lineage>
</organism>
<name>A0ABS3I7P7_9MICO</name>
<evidence type="ECO:0000313" key="2">
    <source>
        <dbReference type="EMBL" id="MBO0609021.1"/>
    </source>
</evidence>
<dbReference type="Gene3D" id="1.10.630.10">
    <property type="entry name" value="Cytochrome P450"/>
    <property type="match status" value="1"/>
</dbReference>
<comment type="caution">
    <text evidence="2">The sequence shown here is derived from an EMBL/GenBank/DDBJ whole genome shotgun (WGS) entry which is preliminary data.</text>
</comment>
<reference evidence="3" key="1">
    <citation type="submission" date="2023-07" db="EMBL/GenBank/DDBJ databases">
        <title>Myceligenerans salitolerans sp. nov., a halotolerant actinomycete isolated from a salt lake in Xinjiang, China.</title>
        <authorList>
            <person name="Guan T."/>
        </authorList>
    </citation>
    <scope>NUCLEOTIDE SEQUENCE [LARGE SCALE GENOMIC DNA]</scope>
    <source>
        <strain evidence="3">XHU 5031</strain>
    </source>
</reference>
<dbReference type="RefSeq" id="WP_207274978.1">
    <property type="nucleotide sequence ID" value="NZ_JAFMPK010000032.1"/>
</dbReference>
<dbReference type="SUPFAM" id="SSF48264">
    <property type="entry name" value="Cytochrome P450"/>
    <property type="match status" value="1"/>
</dbReference>
<dbReference type="InterPro" id="IPR050121">
    <property type="entry name" value="Cytochrome_P450_monoxygenase"/>
</dbReference>
<evidence type="ECO:0000256" key="1">
    <source>
        <dbReference type="ARBA" id="ARBA00010617"/>
    </source>
</evidence>
<dbReference type="PANTHER" id="PTHR24305">
    <property type="entry name" value="CYTOCHROME P450"/>
    <property type="match status" value="1"/>
</dbReference>
<dbReference type="Pfam" id="PF00067">
    <property type="entry name" value="p450"/>
    <property type="match status" value="1"/>
</dbReference>
<gene>
    <name evidence="2" type="ORF">J0911_08245</name>
</gene>
<proteinExistence type="inferred from homology"/>
<protein>
    <submittedName>
        <fullName evidence="2">Cytochrome P450</fullName>
    </submittedName>
</protein>
<dbReference type="PANTHER" id="PTHR24305:SF166">
    <property type="entry name" value="CYTOCHROME P450 12A4, MITOCHONDRIAL-RELATED"/>
    <property type="match status" value="1"/>
</dbReference>
<dbReference type="InterPro" id="IPR001128">
    <property type="entry name" value="Cyt_P450"/>
</dbReference>
<keyword evidence="3" id="KW-1185">Reference proteome</keyword>
<sequence length="436" mass="47611">MPSTPVDLKPAERLRVAASVLLPLVAQGAIIRRPRATAWAERHQTDRRARAVLAGLRDRYGDAPLVLPVGRRRLVVVTQPRDVRRLLEGTPAPFTPASFEKRGALAHFQPDGVLISSAAARAVLRPVNEAALQAGRPVHDDGQGFVRATAAAMDGLVDRARPAGQFDAAGFTDAWWELVLEIVLGPAARTDRRIIDLLDRLRRDGNWSWFRPRRPWLRRELERRIAAHLDTPAPGSLAARLRPAGLAVAVSQVPHWLFAFDAAAAATLRALAVASARPEVRDRLRAEAAQAGPGPAPLPYARACVLESLRLWPTTLAVLRDATRPIVWGRRMLPAGTGFVIVSAFFHRDPGRLAHADRFVPDAWIDGRHDADARMVPFSGGPAACPARNLVLLVASHALSRLSGHDPRVERGRFLRHDPLPCTMDHLALRFGIGAG</sequence>
<dbReference type="InterPro" id="IPR036396">
    <property type="entry name" value="Cyt_P450_sf"/>
</dbReference>
<dbReference type="Proteomes" id="UP000664617">
    <property type="component" value="Unassembled WGS sequence"/>
</dbReference>